<protein>
    <recommendedName>
        <fullName evidence="10">Gamma-secretase subunit Aph-1</fullName>
    </recommendedName>
</protein>
<dbReference type="GO" id="GO:0016020">
    <property type="term" value="C:membrane"/>
    <property type="evidence" value="ECO:0007669"/>
    <property type="project" value="UniProtKB-SubCell"/>
</dbReference>
<evidence type="ECO:0000256" key="7">
    <source>
        <dbReference type="SAM" id="Phobius"/>
    </source>
</evidence>
<evidence type="ECO:0000256" key="4">
    <source>
        <dbReference type="ARBA" id="ARBA00022976"/>
    </source>
</evidence>
<evidence type="ECO:0000256" key="1">
    <source>
        <dbReference type="ARBA" id="ARBA00004141"/>
    </source>
</evidence>
<keyword evidence="5 7" id="KW-1133">Transmembrane helix</keyword>
<keyword evidence="3 7" id="KW-0812">Transmembrane</keyword>
<comment type="subcellular location">
    <subcellularLocation>
        <location evidence="1">Membrane</location>
        <topology evidence="1">Multi-pass membrane protein</topology>
    </subcellularLocation>
</comment>
<feature type="transmembrane region" description="Helical" evidence="7">
    <location>
        <begin position="201"/>
        <end position="218"/>
    </location>
</feature>
<feature type="transmembrane region" description="Helical" evidence="7">
    <location>
        <begin position="139"/>
        <end position="157"/>
    </location>
</feature>
<dbReference type="EMBL" id="QUSZ01009728">
    <property type="protein sequence ID" value="RHX98802.1"/>
    <property type="molecule type" value="Genomic_DNA"/>
</dbReference>
<comment type="caution">
    <text evidence="8">The sequence shown here is derived from an EMBL/GenBank/DDBJ whole genome shotgun (WGS) entry which is preliminary data.</text>
</comment>
<feature type="transmembrane region" description="Helical" evidence="7">
    <location>
        <begin position="169"/>
        <end position="194"/>
    </location>
</feature>
<feature type="transmembrane region" description="Helical" evidence="7">
    <location>
        <begin position="6"/>
        <end position="26"/>
    </location>
</feature>
<dbReference type="VEuPathDB" id="FungiDB:H257_16820"/>
<evidence type="ECO:0000256" key="3">
    <source>
        <dbReference type="ARBA" id="ARBA00022692"/>
    </source>
</evidence>
<accession>A0A396ZSY7</accession>
<comment type="similarity">
    <text evidence="2">Belongs to the APH-1 family.</text>
</comment>
<dbReference type="PANTHER" id="PTHR12889">
    <property type="entry name" value="GAMMA-SECRETASE SUBUNIT APH-1"/>
    <property type="match status" value="1"/>
</dbReference>
<dbReference type="GO" id="GO:0007219">
    <property type="term" value="P:Notch signaling pathway"/>
    <property type="evidence" value="ECO:0007669"/>
    <property type="project" value="UniProtKB-KW"/>
</dbReference>
<feature type="transmembrane region" description="Helical" evidence="7">
    <location>
        <begin position="33"/>
        <end position="57"/>
    </location>
</feature>
<sequence>MVQWALFWGCMLTAFAPISFLFFTVVAQRAQLVILSITAAFFYLLGLLVAATLWTVIPPLHDSIHATIPVAILVQEMFRYAFFVVYIRCEQAVKRVTTKQNQLPLNDLTSSFGIIYSSSHLHCVEVAHGIHLASGVGFALMRALMMYGTVLASSLAGEGASFTATCPQIPFVFASALSTLALTLLDVALMVLAFEGYRKRSAAHIVAVVLLHLGSGLSNMLNLNEVGCSASIPLTYVAASLAVVAATLSVKRASSSFAS</sequence>
<name>A0A396ZSY7_APHAT</name>
<reference evidence="8 9" key="1">
    <citation type="submission" date="2018-08" db="EMBL/GenBank/DDBJ databases">
        <title>Aphanomyces genome sequencing and annotation.</title>
        <authorList>
            <person name="Minardi D."/>
            <person name="Oidtmann B."/>
            <person name="Van Der Giezen M."/>
            <person name="Studholme D.J."/>
        </authorList>
    </citation>
    <scope>NUCLEOTIDE SEQUENCE [LARGE SCALE GENOMIC DNA]</scope>
    <source>
        <strain evidence="8 9">Kv</strain>
    </source>
</reference>
<evidence type="ECO:0000256" key="6">
    <source>
        <dbReference type="ARBA" id="ARBA00023136"/>
    </source>
</evidence>
<feature type="transmembrane region" description="Helical" evidence="7">
    <location>
        <begin position="230"/>
        <end position="250"/>
    </location>
</feature>
<dbReference type="Pfam" id="PF06105">
    <property type="entry name" value="Aph-1"/>
    <property type="match status" value="1"/>
</dbReference>
<dbReference type="GO" id="GO:0016485">
    <property type="term" value="P:protein processing"/>
    <property type="evidence" value="ECO:0007669"/>
    <property type="project" value="InterPro"/>
</dbReference>
<evidence type="ECO:0000313" key="8">
    <source>
        <dbReference type="EMBL" id="RHX98802.1"/>
    </source>
</evidence>
<dbReference type="AlphaFoldDB" id="A0A396ZSY7"/>
<evidence type="ECO:0008006" key="10">
    <source>
        <dbReference type="Google" id="ProtNLM"/>
    </source>
</evidence>
<keyword evidence="6 7" id="KW-0472">Membrane</keyword>
<keyword evidence="4" id="KW-0914">Notch signaling pathway</keyword>
<proteinExistence type="inferred from homology"/>
<dbReference type="InterPro" id="IPR009294">
    <property type="entry name" value="Aph-1"/>
</dbReference>
<organism evidence="8 9">
    <name type="scientific">Aphanomyces astaci</name>
    <name type="common">Crayfish plague agent</name>
    <dbReference type="NCBI Taxonomy" id="112090"/>
    <lineage>
        <taxon>Eukaryota</taxon>
        <taxon>Sar</taxon>
        <taxon>Stramenopiles</taxon>
        <taxon>Oomycota</taxon>
        <taxon>Saprolegniomycetes</taxon>
        <taxon>Saprolegniales</taxon>
        <taxon>Verrucalvaceae</taxon>
        <taxon>Aphanomyces</taxon>
    </lineage>
</organism>
<evidence type="ECO:0000256" key="5">
    <source>
        <dbReference type="ARBA" id="ARBA00022989"/>
    </source>
</evidence>
<gene>
    <name evidence="8" type="ORF">DYB36_013254</name>
</gene>
<dbReference type="Proteomes" id="UP000265427">
    <property type="component" value="Unassembled WGS sequence"/>
</dbReference>
<evidence type="ECO:0000256" key="2">
    <source>
        <dbReference type="ARBA" id="ARBA00005577"/>
    </source>
</evidence>
<evidence type="ECO:0000313" key="9">
    <source>
        <dbReference type="Proteomes" id="UP000265427"/>
    </source>
</evidence>
<feature type="transmembrane region" description="Helical" evidence="7">
    <location>
        <begin position="63"/>
        <end position="87"/>
    </location>
</feature>